<sequence length="82" mass="9611">MKWLFNKLPEYEDFDPAREGYKGINETSRIKTVTMEILVAILVVILVGFIIKLIIGVNYKFVIWDNYMWIVVLIGIIPIHEL</sequence>
<name>A0A923KRL9_9FIRM</name>
<keyword evidence="1" id="KW-0472">Membrane</keyword>
<dbReference type="EMBL" id="WJBD01000003">
    <property type="protein sequence ID" value="MBC3887407.1"/>
    <property type="molecule type" value="Genomic_DNA"/>
</dbReference>
<evidence type="ECO:0000256" key="1">
    <source>
        <dbReference type="SAM" id="Phobius"/>
    </source>
</evidence>
<protein>
    <submittedName>
        <fullName evidence="2">Uncharacterized protein</fullName>
    </submittedName>
</protein>
<dbReference type="AlphaFoldDB" id="A0A923KRL9"/>
<reference evidence="2" key="1">
    <citation type="submission" date="2019-10" db="EMBL/GenBank/DDBJ databases">
        <authorList>
            <person name="Ross D.E."/>
            <person name="Gulliver D."/>
        </authorList>
    </citation>
    <scope>NUCLEOTIDE SEQUENCE</scope>
    <source>
        <strain evidence="2">DER-2019</strain>
    </source>
</reference>
<organism evidence="2 3">
    <name type="scientific">Acetobacterium paludosum</name>
    <dbReference type="NCBI Taxonomy" id="52693"/>
    <lineage>
        <taxon>Bacteria</taxon>
        <taxon>Bacillati</taxon>
        <taxon>Bacillota</taxon>
        <taxon>Clostridia</taxon>
        <taxon>Eubacteriales</taxon>
        <taxon>Eubacteriaceae</taxon>
        <taxon>Acetobacterium</taxon>
    </lineage>
</organism>
<keyword evidence="3" id="KW-1185">Reference proteome</keyword>
<dbReference type="RefSeq" id="WP_148565788.1">
    <property type="nucleotide sequence ID" value="NZ_RXYA01000002.1"/>
</dbReference>
<keyword evidence="1" id="KW-0812">Transmembrane</keyword>
<gene>
    <name evidence="2" type="ORF">GH810_03670</name>
</gene>
<accession>A0A923KRL9</accession>
<reference evidence="2" key="2">
    <citation type="submission" date="2020-10" db="EMBL/GenBank/DDBJ databases">
        <title>Comparative genomics of the Acetobacterium genus.</title>
        <authorList>
            <person name="Marshall C."/>
            <person name="May H."/>
            <person name="Norman S."/>
        </authorList>
    </citation>
    <scope>NUCLEOTIDE SEQUENCE</scope>
    <source>
        <strain evidence="2">DER-2019</strain>
    </source>
</reference>
<evidence type="ECO:0000313" key="2">
    <source>
        <dbReference type="EMBL" id="MBC3887407.1"/>
    </source>
</evidence>
<evidence type="ECO:0000313" key="3">
    <source>
        <dbReference type="Proteomes" id="UP000616595"/>
    </source>
</evidence>
<dbReference type="Proteomes" id="UP000616595">
    <property type="component" value="Unassembled WGS sequence"/>
</dbReference>
<proteinExistence type="predicted"/>
<feature type="transmembrane region" description="Helical" evidence="1">
    <location>
        <begin position="37"/>
        <end position="55"/>
    </location>
</feature>
<comment type="caution">
    <text evidence="2">The sequence shown here is derived from an EMBL/GenBank/DDBJ whole genome shotgun (WGS) entry which is preliminary data.</text>
</comment>
<keyword evidence="1" id="KW-1133">Transmembrane helix</keyword>